<comment type="similarity">
    <text evidence="2 12">Belongs to the NTE family.</text>
</comment>
<keyword evidence="5 12" id="KW-0812">Transmembrane</keyword>
<dbReference type="Pfam" id="PF00027">
    <property type="entry name" value="cNMP_binding"/>
    <property type="match status" value="1"/>
</dbReference>
<dbReference type="SMART" id="SM00100">
    <property type="entry name" value="cNMP"/>
    <property type="match status" value="1"/>
</dbReference>
<comment type="caution">
    <text evidence="16">The sequence shown here is derived from an EMBL/GenBank/DDBJ whole genome shotgun (WGS) entry which is preliminary data.</text>
</comment>
<dbReference type="CDD" id="cd00038">
    <property type="entry name" value="CAP_ED"/>
    <property type="match status" value="1"/>
</dbReference>
<protein>
    <recommendedName>
        <fullName evidence="4 12">Lysophospholipase NTE1</fullName>
        <ecNumber evidence="3 12">3.1.1.5</ecNumber>
    </recommendedName>
    <alternativeName>
        <fullName evidence="12">Intracellular phospholipase B</fullName>
    </alternativeName>
</protein>
<comment type="catalytic activity">
    <reaction evidence="12">
        <text>a 1-acyl-sn-glycero-3-phosphocholine + H2O = sn-glycerol 3-phosphocholine + a fatty acid + H(+)</text>
        <dbReference type="Rhea" id="RHEA:15177"/>
        <dbReference type="ChEBI" id="CHEBI:15377"/>
        <dbReference type="ChEBI" id="CHEBI:15378"/>
        <dbReference type="ChEBI" id="CHEBI:16870"/>
        <dbReference type="ChEBI" id="CHEBI:28868"/>
        <dbReference type="ChEBI" id="CHEBI:58168"/>
        <dbReference type="EC" id="3.1.1.5"/>
    </reaction>
</comment>
<dbReference type="PROSITE" id="PS51635">
    <property type="entry name" value="PNPLA"/>
    <property type="match status" value="1"/>
</dbReference>
<evidence type="ECO:0000256" key="9">
    <source>
        <dbReference type="ARBA" id="ARBA00023098"/>
    </source>
</evidence>
<feature type="compositionally biased region" description="Low complexity" evidence="13">
    <location>
        <begin position="699"/>
        <end position="721"/>
    </location>
</feature>
<dbReference type="Pfam" id="PF24179">
    <property type="entry name" value="NTE_Ploop"/>
    <property type="match status" value="1"/>
</dbReference>
<keyword evidence="8 12" id="KW-1133">Transmembrane helix</keyword>
<dbReference type="InterPro" id="IPR001423">
    <property type="entry name" value="LysoPLipase_patatin_CS"/>
</dbReference>
<feature type="short sequence motif" description="GXSXG" evidence="11">
    <location>
        <begin position="1196"/>
        <end position="1200"/>
    </location>
</feature>
<evidence type="ECO:0000313" key="17">
    <source>
        <dbReference type="Proteomes" id="UP001203297"/>
    </source>
</evidence>
<proteinExistence type="inferred from homology"/>
<dbReference type="Gene3D" id="2.60.120.10">
    <property type="entry name" value="Jelly Rolls"/>
    <property type="match status" value="4"/>
</dbReference>
<comment type="caution">
    <text evidence="11">Lacks conserved residue(s) required for the propagation of feature annotation.</text>
</comment>
<reference evidence="16" key="1">
    <citation type="journal article" date="2022" name="New Phytol.">
        <title>Evolutionary transition to the ectomycorrhizal habit in the genomes of a hyperdiverse lineage of mushroom-forming fungi.</title>
        <authorList>
            <person name="Looney B."/>
            <person name="Miyauchi S."/>
            <person name="Morin E."/>
            <person name="Drula E."/>
            <person name="Courty P.E."/>
            <person name="Kohler A."/>
            <person name="Kuo A."/>
            <person name="LaButti K."/>
            <person name="Pangilinan J."/>
            <person name="Lipzen A."/>
            <person name="Riley R."/>
            <person name="Andreopoulos W."/>
            <person name="He G."/>
            <person name="Johnson J."/>
            <person name="Nolan M."/>
            <person name="Tritt A."/>
            <person name="Barry K.W."/>
            <person name="Grigoriev I.V."/>
            <person name="Nagy L.G."/>
            <person name="Hibbett D."/>
            <person name="Henrissat B."/>
            <person name="Matheny P.B."/>
            <person name="Labbe J."/>
            <person name="Martin F.M."/>
        </authorList>
    </citation>
    <scope>NUCLEOTIDE SEQUENCE</scope>
    <source>
        <strain evidence="16">BPL690</strain>
    </source>
</reference>
<comment type="subcellular location">
    <subcellularLocation>
        <location evidence="12">Endoplasmic reticulum membrane</location>
    </subcellularLocation>
    <subcellularLocation>
        <location evidence="1">Membrane</location>
    </subcellularLocation>
</comment>
<feature type="domain" description="Cyclic nucleotide-binding" evidence="14">
    <location>
        <begin position="793"/>
        <end position="895"/>
    </location>
</feature>
<keyword evidence="12" id="KW-0256">Endoplasmic reticulum</keyword>
<dbReference type="SUPFAM" id="SSF51206">
    <property type="entry name" value="cAMP-binding domain-like"/>
    <property type="match status" value="3"/>
</dbReference>
<dbReference type="GO" id="GO:0004622">
    <property type="term" value="F:phosphatidylcholine lysophospholipase activity"/>
    <property type="evidence" value="ECO:0007669"/>
    <property type="project" value="UniProtKB-EC"/>
</dbReference>
<dbReference type="InterPro" id="IPR018490">
    <property type="entry name" value="cNMP-bd_dom_sf"/>
</dbReference>
<comment type="function">
    <text evidence="12">Intracellular phospholipase B that catalyzes the double deacylation of phosphatidylcholine (PC) to glycerophosphocholine (GroPCho). Plays an important role in membrane lipid homeostasis.</text>
</comment>
<evidence type="ECO:0000256" key="11">
    <source>
        <dbReference type="PROSITE-ProRule" id="PRU01161"/>
    </source>
</evidence>
<accession>A0AAD4QTZ6</accession>
<evidence type="ECO:0000259" key="15">
    <source>
        <dbReference type="PROSITE" id="PS51635"/>
    </source>
</evidence>
<dbReference type="InterPro" id="IPR000595">
    <property type="entry name" value="cNMP-bd_dom"/>
</dbReference>
<dbReference type="EMBL" id="WTXG01000001">
    <property type="protein sequence ID" value="KAI0308100.1"/>
    <property type="molecule type" value="Genomic_DNA"/>
</dbReference>
<dbReference type="InterPro" id="IPR056556">
    <property type="entry name" value="NTE1_P-loop_dom"/>
</dbReference>
<feature type="transmembrane region" description="Helical" evidence="12">
    <location>
        <begin position="20"/>
        <end position="42"/>
    </location>
</feature>
<evidence type="ECO:0000259" key="14">
    <source>
        <dbReference type="PROSITE" id="PS50042"/>
    </source>
</evidence>
<dbReference type="EC" id="3.1.1.5" evidence="3 12"/>
<evidence type="ECO:0000256" key="7">
    <source>
        <dbReference type="ARBA" id="ARBA00022963"/>
    </source>
</evidence>
<evidence type="ECO:0000256" key="5">
    <source>
        <dbReference type="ARBA" id="ARBA00022692"/>
    </source>
</evidence>
<evidence type="ECO:0000256" key="6">
    <source>
        <dbReference type="ARBA" id="ARBA00022801"/>
    </source>
</evidence>
<evidence type="ECO:0000256" key="8">
    <source>
        <dbReference type="ARBA" id="ARBA00022989"/>
    </source>
</evidence>
<organism evidence="16 17">
    <name type="scientific">Multifurca ochricompacta</name>
    <dbReference type="NCBI Taxonomy" id="376703"/>
    <lineage>
        <taxon>Eukaryota</taxon>
        <taxon>Fungi</taxon>
        <taxon>Dikarya</taxon>
        <taxon>Basidiomycota</taxon>
        <taxon>Agaricomycotina</taxon>
        <taxon>Agaricomycetes</taxon>
        <taxon>Russulales</taxon>
        <taxon>Russulaceae</taxon>
        <taxon>Multifurca</taxon>
    </lineage>
</organism>
<dbReference type="SUPFAM" id="SSF52151">
    <property type="entry name" value="FabD/lysophospholipase-like"/>
    <property type="match status" value="1"/>
</dbReference>
<name>A0AAD4QTZ6_9AGAM</name>
<evidence type="ECO:0000256" key="2">
    <source>
        <dbReference type="ARBA" id="ARBA00006636"/>
    </source>
</evidence>
<feature type="domain" description="PNPLA" evidence="15">
    <location>
        <begin position="1165"/>
        <end position="1344"/>
    </location>
</feature>
<dbReference type="InterPro" id="IPR016035">
    <property type="entry name" value="Acyl_Trfase/lysoPLipase"/>
</dbReference>
<feature type="short sequence motif" description="GXGXXG" evidence="11">
    <location>
        <begin position="1169"/>
        <end position="1174"/>
    </location>
</feature>
<evidence type="ECO:0000256" key="3">
    <source>
        <dbReference type="ARBA" id="ARBA00013274"/>
    </source>
</evidence>
<feature type="compositionally biased region" description="Basic residues" evidence="13">
    <location>
        <begin position="1448"/>
        <end position="1460"/>
    </location>
</feature>
<dbReference type="GO" id="GO:0016042">
    <property type="term" value="P:lipid catabolic process"/>
    <property type="evidence" value="ECO:0007669"/>
    <property type="project" value="UniProtKB-KW"/>
</dbReference>
<dbReference type="Proteomes" id="UP001203297">
    <property type="component" value="Unassembled WGS sequence"/>
</dbReference>
<keyword evidence="9 12" id="KW-0443">Lipid metabolism</keyword>
<dbReference type="Pfam" id="PF01734">
    <property type="entry name" value="Patatin"/>
    <property type="match status" value="1"/>
</dbReference>
<keyword evidence="10 12" id="KW-0472">Membrane</keyword>
<evidence type="ECO:0000256" key="4">
    <source>
        <dbReference type="ARBA" id="ARBA00018317"/>
    </source>
</evidence>
<dbReference type="InterPro" id="IPR014710">
    <property type="entry name" value="RmlC-like_jellyroll"/>
</dbReference>
<dbReference type="GO" id="GO:0046470">
    <property type="term" value="P:phosphatidylcholine metabolic process"/>
    <property type="evidence" value="ECO:0007669"/>
    <property type="project" value="InterPro"/>
</dbReference>
<gene>
    <name evidence="16" type="ORF">B0F90DRAFT_1680139</name>
</gene>
<dbReference type="InterPro" id="IPR002641">
    <property type="entry name" value="PNPLA_dom"/>
</dbReference>
<dbReference type="PROSITE" id="PS01237">
    <property type="entry name" value="UPF0028"/>
    <property type="match status" value="1"/>
</dbReference>
<evidence type="ECO:0000256" key="12">
    <source>
        <dbReference type="RuleBase" id="RU362043"/>
    </source>
</evidence>
<feature type="region of interest" description="Disordered" evidence="13">
    <location>
        <begin position="439"/>
        <end position="468"/>
    </location>
</feature>
<evidence type="ECO:0000256" key="13">
    <source>
        <dbReference type="SAM" id="MobiDB-lite"/>
    </source>
</evidence>
<feature type="region of interest" description="Disordered" evidence="13">
    <location>
        <begin position="1437"/>
        <end position="1460"/>
    </location>
</feature>
<feature type="transmembrane region" description="Helical" evidence="12">
    <location>
        <begin position="63"/>
        <end position="85"/>
    </location>
</feature>
<dbReference type="PANTHER" id="PTHR14226:SF29">
    <property type="entry name" value="NEUROPATHY TARGET ESTERASE SWS"/>
    <property type="match status" value="1"/>
</dbReference>
<evidence type="ECO:0000256" key="10">
    <source>
        <dbReference type="ARBA" id="ARBA00023136"/>
    </source>
</evidence>
<dbReference type="PROSITE" id="PS50042">
    <property type="entry name" value="CNMP_BINDING_3"/>
    <property type="match status" value="1"/>
</dbReference>
<evidence type="ECO:0000313" key="16">
    <source>
        <dbReference type="EMBL" id="KAI0308100.1"/>
    </source>
</evidence>
<feature type="region of interest" description="Disordered" evidence="13">
    <location>
        <begin position="277"/>
        <end position="330"/>
    </location>
</feature>
<feature type="region of interest" description="Disordered" evidence="13">
    <location>
        <begin position="699"/>
        <end position="734"/>
    </location>
</feature>
<dbReference type="GO" id="GO:0005789">
    <property type="term" value="C:endoplasmic reticulum membrane"/>
    <property type="evidence" value="ECO:0007669"/>
    <property type="project" value="UniProtKB-SubCell"/>
</dbReference>
<feature type="region of interest" description="Disordered" evidence="13">
    <location>
        <begin position="499"/>
        <end position="535"/>
    </location>
</feature>
<keyword evidence="6 12" id="KW-0378">Hydrolase</keyword>
<sequence length="1460" mass="161369">MEAALVVHLERMQQTDRHPIVSFISALFWVVLYLLSWIRALAALVTISVPRLIYSLLSYSMTLTLNFWSFAMLFWLGAISLNYWIRFRYLNTYAQLKEPPLLKSDAQELHPDVNTTEAPPAFHNYLDEFLQAVRIFGFLEKPVFHELARHLQTRRLIAGDSLSLDEDRSFYCVIDGMVQVYAPSGKPAEFRSGSWDNEDMNGYELMNEVGSGGTLSSLFTILSLFTEDVKISWQNNDSPHGDEIPDPHRLMILRPGRSKRANSDVSQMDLDKAAQYIQTERKRSPSVSSSTSTIHPGEPKSPTPIASRHPERPTSTPLNHKQRRRVSSHLTQIHHGTVARATEDTTLAVIPAEAFRRLTKKFPKASAHIVQVIMTRFSRVTFNAAHKYLGLTTEVLRTEKAINDIACHPLPSAFYEGGGMQQLRQRFDGVGGQDFPLTRSETDDEYFSLSPTTASSKHSTRSRLSPRKGFTTNPVTLVSALHFSPPRSCSTRHLVQAGDLHSSTSPGEVHKPLGRSFSILNTPRPTRRDLSDGSEAPEFLHFDGVDFDLRQEVMNCIAVSIGLSQPPMSDDTSVEASPAFSALNSGQISRPSGSFLESPFGSLSLLDIGDDSSSATGGSSSATISGYMTGLDNEVEILFFAAGSYLAKAGERDIGLFFVIEGFLDILLPTEGRTLLDKEPRPRSSASTVDSLYDVETASTNEGSNISSIGSSRESSKHSAPSAPPQHSPLKGRRPLFTVKPGGIAGYLASLSNAASYVDIVSKTDAYVGFLPHHALERLLEKQPIVLLTLAKRLISLLSPLVLQIDASLDWMHVNAGQVLWRTGDVSDSFYIVINGRLRAITEDNQGVVKIVAEYGQGDTAGEIDVITSTPRRNTVHAIRDTELIRMPQTLFNAISSRNPQTTASLLRMIASRVRNDIDSSPSTRPRNMGSELRRNNANLKTVAVLPVSRNVPIESFARKLHSALEGIGAPTSYLNQTSISNTLGRHAFTRMGKLKTAAWLADQEQRYKIVLYVADSSVGSSWTQTCIRQADYVLVVGVGDDPSTGEYERLLLSMKTTARKELVLLHPDRSVLPGSTREWLKSRPWVHQHIHVELLGLKISLPKPAATTPQDPAAVAALKNLKDRVQSGIQKYRGSRPDVRAQRLPHTDDFARLARRVCGVSIGLVLGGGGARGVSHLGVLRALEENGVPIDHIGGTSIGALIGGLYAKEADLISSSARAKQFSGRLGNIWRMLSDVTYPLVAYTTGHEFNRSLYKAFYDLHIEDMWLPFFCNTANITTSRMEIHETGYAWRFIRASMTLVGLIPPLCDNGNMLVSTMFDMGASAVVASDVGSLDDNSPRNFGDTVSGWWLMIMRWNPFSNARTIPAITEIQSRLAYVSSVQTLEEAKVTRGCLYMAMPVQEYGTLQWGKFEEIQERGYREAMKILRKWEEEGKLPSGLIEGKDANSKRKKGQSARRNSI</sequence>
<dbReference type="PANTHER" id="PTHR14226">
    <property type="entry name" value="NEUROPATHY TARGET ESTERASE/SWISS CHEESE D.MELANOGASTER"/>
    <property type="match status" value="1"/>
</dbReference>
<dbReference type="InterPro" id="IPR050301">
    <property type="entry name" value="NTE"/>
</dbReference>
<keyword evidence="7 12" id="KW-0442">Lipid degradation</keyword>
<keyword evidence="17" id="KW-1185">Reference proteome</keyword>
<evidence type="ECO:0000256" key="1">
    <source>
        <dbReference type="ARBA" id="ARBA00004370"/>
    </source>
</evidence>
<dbReference type="Gene3D" id="3.40.1090.10">
    <property type="entry name" value="Cytosolic phospholipase A2 catalytic domain"/>
    <property type="match status" value="1"/>
</dbReference>